<keyword evidence="3" id="KW-1185">Reference proteome</keyword>
<evidence type="ECO:0000313" key="2">
    <source>
        <dbReference type="EMBL" id="KAG6965177.1"/>
    </source>
</evidence>
<feature type="region of interest" description="Disordered" evidence="1">
    <location>
        <begin position="58"/>
        <end position="85"/>
    </location>
</feature>
<feature type="compositionally biased region" description="Low complexity" evidence="1">
    <location>
        <begin position="58"/>
        <end position="75"/>
    </location>
</feature>
<organism evidence="2 3">
    <name type="scientific">Phytophthora aleatoria</name>
    <dbReference type="NCBI Taxonomy" id="2496075"/>
    <lineage>
        <taxon>Eukaryota</taxon>
        <taxon>Sar</taxon>
        <taxon>Stramenopiles</taxon>
        <taxon>Oomycota</taxon>
        <taxon>Peronosporomycetes</taxon>
        <taxon>Peronosporales</taxon>
        <taxon>Peronosporaceae</taxon>
        <taxon>Phytophthora</taxon>
    </lineage>
</organism>
<dbReference type="Proteomes" id="UP000709295">
    <property type="component" value="Unassembled WGS sequence"/>
</dbReference>
<name>A0A8J5MGH0_9STRA</name>
<dbReference type="EMBL" id="JAENGY010000349">
    <property type="protein sequence ID" value="KAG6965177.1"/>
    <property type="molecule type" value="Genomic_DNA"/>
</dbReference>
<accession>A0A8J5MGH0</accession>
<comment type="caution">
    <text evidence="2">The sequence shown here is derived from an EMBL/GenBank/DDBJ whole genome shotgun (WGS) entry which is preliminary data.</text>
</comment>
<feature type="region of interest" description="Disordered" evidence="1">
    <location>
        <begin position="219"/>
        <end position="248"/>
    </location>
</feature>
<dbReference type="AlphaFoldDB" id="A0A8J5MGH0"/>
<evidence type="ECO:0000313" key="3">
    <source>
        <dbReference type="Proteomes" id="UP000709295"/>
    </source>
</evidence>
<sequence>MGDCAANARFWEKMRGILLVNGASVGAARPDDVAIAVIHDKPDAAESFNSVVTLISKPLSPPGSSSTSRTTSRSPPKSPYMLVPKDPPLRQLPTLTILLLSNTFVTFVVSPRAPPVAKSDLKRLYKTVHDCGLPVERIQYPWEGQRLFNDPTAFYGLYLAHWRTRMAIRYAAFEWGLHASSWMPRMWVGNLTNGVWLELYQNHRIRDLDRADYSSTALPPATPTTPWANGYGPHLSTDEEESEEDEVD</sequence>
<feature type="compositionally biased region" description="Acidic residues" evidence="1">
    <location>
        <begin position="238"/>
        <end position="248"/>
    </location>
</feature>
<protein>
    <submittedName>
        <fullName evidence="2">Uncharacterized protein</fullName>
    </submittedName>
</protein>
<gene>
    <name evidence="2" type="ORF">JG688_00007353</name>
</gene>
<evidence type="ECO:0000256" key="1">
    <source>
        <dbReference type="SAM" id="MobiDB-lite"/>
    </source>
</evidence>
<proteinExistence type="predicted"/>
<reference evidence="2" key="1">
    <citation type="submission" date="2021-01" db="EMBL/GenBank/DDBJ databases">
        <title>Phytophthora aleatoria, a newly-described species from Pinus radiata is distinct from Phytophthora cactorum isolates based on comparative genomics.</title>
        <authorList>
            <person name="Mcdougal R."/>
            <person name="Panda P."/>
            <person name="Williams N."/>
            <person name="Studholme D.J."/>
        </authorList>
    </citation>
    <scope>NUCLEOTIDE SEQUENCE</scope>
    <source>
        <strain evidence="2">NZFS 4037</strain>
    </source>
</reference>